<dbReference type="Pfam" id="PF00884">
    <property type="entry name" value="Sulfatase"/>
    <property type="match status" value="1"/>
</dbReference>
<name>A0A395REI9_FUSSP</name>
<protein>
    <submittedName>
        <fullName evidence="3">Arylsulfatase</fullName>
    </submittedName>
</protein>
<dbReference type="EMBL" id="PXOF01000290">
    <property type="protein sequence ID" value="RGP58521.1"/>
    <property type="molecule type" value="Genomic_DNA"/>
</dbReference>
<dbReference type="STRING" id="5514.A0A395REI9"/>
<evidence type="ECO:0000259" key="2">
    <source>
        <dbReference type="Pfam" id="PF00884"/>
    </source>
</evidence>
<evidence type="ECO:0000313" key="4">
    <source>
        <dbReference type="Proteomes" id="UP000266152"/>
    </source>
</evidence>
<comment type="caution">
    <text evidence="3">The sequence shown here is derived from an EMBL/GenBank/DDBJ whole genome shotgun (WGS) entry which is preliminary data.</text>
</comment>
<evidence type="ECO:0000256" key="1">
    <source>
        <dbReference type="ARBA" id="ARBA00008779"/>
    </source>
</evidence>
<feature type="domain" description="Sulfatase N-terminal" evidence="2">
    <location>
        <begin position="2"/>
        <end position="80"/>
    </location>
</feature>
<dbReference type="Gene3D" id="3.40.720.10">
    <property type="entry name" value="Alkaline Phosphatase, subunit A"/>
    <property type="match status" value="1"/>
</dbReference>
<evidence type="ECO:0000313" key="3">
    <source>
        <dbReference type="EMBL" id="RGP58521.1"/>
    </source>
</evidence>
<organism evidence="3 4">
    <name type="scientific">Fusarium sporotrichioides</name>
    <dbReference type="NCBI Taxonomy" id="5514"/>
    <lineage>
        <taxon>Eukaryota</taxon>
        <taxon>Fungi</taxon>
        <taxon>Dikarya</taxon>
        <taxon>Ascomycota</taxon>
        <taxon>Pezizomycotina</taxon>
        <taxon>Sordariomycetes</taxon>
        <taxon>Hypocreomycetidae</taxon>
        <taxon>Hypocreales</taxon>
        <taxon>Nectriaceae</taxon>
        <taxon>Fusarium</taxon>
    </lineage>
</organism>
<dbReference type="Gene3D" id="3.30.1120.10">
    <property type="match status" value="1"/>
</dbReference>
<proteinExistence type="inferred from homology"/>
<gene>
    <name evidence="3" type="ORF">FSPOR_11877</name>
</gene>
<dbReference type="SUPFAM" id="SSF53649">
    <property type="entry name" value="Alkaline phosphatase-like"/>
    <property type="match status" value="1"/>
</dbReference>
<dbReference type="PANTHER" id="PTHR42693:SF33">
    <property type="entry name" value="ARYLSULFATASE"/>
    <property type="match status" value="1"/>
</dbReference>
<dbReference type="GO" id="GO:0004065">
    <property type="term" value="F:arylsulfatase activity"/>
    <property type="evidence" value="ECO:0007669"/>
    <property type="project" value="TreeGrafter"/>
</dbReference>
<sequence length="168" mass="19330">MVDRMDWNIGRVIEYLKDKNEYDNTVILFMSDNSAEVASYEAYPLVGTTIMDHVHKYYDNSLENIGRRDSFVWYGTRWAQAATAPSRLYKAPVMPLPGKSWKPFLEGLGEMTRCSPIRDEDYVVGFKIEGSGAVGRGDWKITFVLAPKCRQRWETFNIRSDPGETEDL</sequence>
<dbReference type="InterPro" id="IPR050738">
    <property type="entry name" value="Sulfatase"/>
</dbReference>
<dbReference type="PANTHER" id="PTHR42693">
    <property type="entry name" value="ARYLSULFATASE FAMILY MEMBER"/>
    <property type="match status" value="1"/>
</dbReference>
<keyword evidence="4" id="KW-1185">Reference proteome</keyword>
<dbReference type="InterPro" id="IPR000917">
    <property type="entry name" value="Sulfatase_N"/>
</dbReference>
<dbReference type="InterPro" id="IPR017850">
    <property type="entry name" value="Alkaline_phosphatase_core_sf"/>
</dbReference>
<dbReference type="AlphaFoldDB" id="A0A395REI9"/>
<comment type="similarity">
    <text evidence="1">Belongs to the sulfatase family.</text>
</comment>
<accession>A0A395REI9</accession>
<reference evidence="3 4" key="1">
    <citation type="journal article" date="2018" name="PLoS Pathog.">
        <title>Evolution of structural diversity of trichothecenes, a family of toxins produced by plant pathogenic and entomopathogenic fungi.</title>
        <authorList>
            <person name="Proctor R.H."/>
            <person name="McCormick S.P."/>
            <person name="Kim H.S."/>
            <person name="Cardoza R.E."/>
            <person name="Stanley A.M."/>
            <person name="Lindo L."/>
            <person name="Kelly A."/>
            <person name="Brown D.W."/>
            <person name="Lee T."/>
            <person name="Vaughan M.M."/>
            <person name="Alexander N.J."/>
            <person name="Busman M."/>
            <person name="Gutierrez S."/>
        </authorList>
    </citation>
    <scope>NUCLEOTIDE SEQUENCE [LARGE SCALE GENOMIC DNA]</scope>
    <source>
        <strain evidence="3 4">NRRL 3299</strain>
    </source>
</reference>
<dbReference type="Proteomes" id="UP000266152">
    <property type="component" value="Unassembled WGS sequence"/>
</dbReference>